<gene>
    <name evidence="1" type="ORF">ENX77_02660</name>
</gene>
<proteinExistence type="predicted"/>
<dbReference type="AlphaFoldDB" id="A0A7C3YDX4"/>
<sequence>MHARKLGLPVEPKVSWRSGAVDAYIMVHANVSSAEYSPAAEDLHILSGRSNPAFLATKRISKTVPISIPVSDWIHDFAPKLGLGEYFIVEIPKGEEIIKEGRGELQGVEL</sequence>
<protein>
    <submittedName>
        <fullName evidence="1">Uncharacterized protein</fullName>
    </submittedName>
</protein>
<accession>A0A7C3YDX4</accession>
<comment type="caution">
    <text evidence="1">The sequence shown here is derived from an EMBL/GenBank/DDBJ whole genome shotgun (WGS) entry which is preliminary data.</text>
</comment>
<organism evidence="1">
    <name type="scientific">Geoglobus ahangari</name>
    <dbReference type="NCBI Taxonomy" id="113653"/>
    <lineage>
        <taxon>Archaea</taxon>
        <taxon>Methanobacteriati</taxon>
        <taxon>Methanobacteriota</taxon>
        <taxon>Archaeoglobi</taxon>
        <taxon>Archaeoglobales</taxon>
        <taxon>Archaeoglobaceae</taxon>
        <taxon>Geoglobus</taxon>
    </lineage>
</organism>
<evidence type="ECO:0000313" key="1">
    <source>
        <dbReference type="EMBL" id="HGE66018.1"/>
    </source>
</evidence>
<dbReference type="EMBL" id="DTPI01000019">
    <property type="protein sequence ID" value="HGE66018.1"/>
    <property type="molecule type" value="Genomic_DNA"/>
</dbReference>
<reference evidence="1" key="1">
    <citation type="journal article" date="2020" name="mSystems">
        <title>Genome- and Community-Level Interaction Insights into Carbon Utilization and Element Cycling Functions of Hydrothermarchaeota in Hydrothermal Sediment.</title>
        <authorList>
            <person name="Zhou Z."/>
            <person name="Liu Y."/>
            <person name="Xu W."/>
            <person name="Pan J."/>
            <person name="Luo Z.H."/>
            <person name="Li M."/>
        </authorList>
    </citation>
    <scope>NUCLEOTIDE SEQUENCE [LARGE SCALE GENOMIC DNA]</scope>
    <source>
        <strain evidence="1">SpSt-97</strain>
    </source>
</reference>
<name>A0A7C3YDX4_9EURY</name>